<accession>A0A7U2EZ56</accession>
<dbReference type="Proteomes" id="UP000663193">
    <property type="component" value="Chromosome 5"/>
</dbReference>
<sequence length="496" mass="56044">MDPLTITSTVLRITGSCVGAAHTLWEIRNAWKRAPMTVDTLCSQLKLTAASLSQIQSLLLGDSDVLRNKPDLVDTFDTTLTSCLVLSTSLDKYMLKIKKGALQSSKMTWKAKFKTLWNENEVKELLGHLHTQQGGVSVLVNLLQMDSISDIRRLVQQQDRLLRKIAANTRDLRALGVVAPESILGTDETNDSIFTQLIHSKDDEGHGFEIDILNSKVYANAFTAIFAPAADDGQSDDARTIIEPARSHVTLAIDAQQIRSSINNLHVIELSARSHVPYTARSIEELSFKVENIITKIQQVTESQYRGEIFTESRASQGRPGFFNRRDVVMWYMLGSPLQAHTNVACSIWLNHPYLKYQESETLWIKSIGHTALWMTGLQEDVTNRDIHKVFVCDLTFDATLKQDIDRLLKYFANPMPALTLLSQSELYKRMRDIVRNGSRHEHCALLAHCSSLAELQCVALEMKKWWEEQHCQQTVVLLASITACCLYKQQVVERM</sequence>
<protein>
    <recommendedName>
        <fullName evidence="3">Fungal N-terminal domain-containing protein</fullName>
    </recommendedName>
</protein>
<dbReference type="VEuPathDB" id="FungiDB:JI435_158760"/>
<keyword evidence="2" id="KW-1185">Reference proteome</keyword>
<evidence type="ECO:0000313" key="1">
    <source>
        <dbReference type="EMBL" id="QRC95725.1"/>
    </source>
</evidence>
<organism evidence="1 2">
    <name type="scientific">Phaeosphaeria nodorum (strain SN15 / ATCC MYA-4574 / FGSC 10173)</name>
    <name type="common">Glume blotch fungus</name>
    <name type="synonym">Parastagonospora nodorum</name>
    <dbReference type="NCBI Taxonomy" id="321614"/>
    <lineage>
        <taxon>Eukaryota</taxon>
        <taxon>Fungi</taxon>
        <taxon>Dikarya</taxon>
        <taxon>Ascomycota</taxon>
        <taxon>Pezizomycotina</taxon>
        <taxon>Dothideomycetes</taxon>
        <taxon>Pleosporomycetidae</taxon>
        <taxon>Pleosporales</taxon>
        <taxon>Pleosporineae</taxon>
        <taxon>Phaeosphaeriaceae</taxon>
        <taxon>Parastagonospora</taxon>
    </lineage>
</organism>
<evidence type="ECO:0008006" key="3">
    <source>
        <dbReference type="Google" id="ProtNLM"/>
    </source>
</evidence>
<gene>
    <name evidence="1" type="ORF">JI435_158760</name>
</gene>
<dbReference type="EMBL" id="CP069027">
    <property type="protein sequence ID" value="QRC95725.1"/>
    <property type="molecule type" value="Genomic_DNA"/>
</dbReference>
<proteinExistence type="predicted"/>
<evidence type="ECO:0000313" key="2">
    <source>
        <dbReference type="Proteomes" id="UP000663193"/>
    </source>
</evidence>
<reference evidence="2" key="1">
    <citation type="journal article" date="2021" name="BMC Genomics">
        <title>Chromosome-level genome assembly and manually-curated proteome of model necrotroph Parastagonospora nodorum Sn15 reveals a genome-wide trove of candidate effector homologs, and redundancy of virulence-related functions within an accessory chromosome.</title>
        <authorList>
            <person name="Bertazzoni S."/>
            <person name="Jones D.A.B."/>
            <person name="Phan H.T."/>
            <person name="Tan K.-C."/>
            <person name="Hane J.K."/>
        </authorList>
    </citation>
    <scope>NUCLEOTIDE SEQUENCE [LARGE SCALE GENOMIC DNA]</scope>
    <source>
        <strain evidence="2">SN15 / ATCC MYA-4574 / FGSC 10173)</strain>
    </source>
</reference>
<dbReference type="OrthoDB" id="5365701at2759"/>
<name>A0A7U2EZ56_PHANO</name>
<dbReference type="AlphaFoldDB" id="A0A7U2EZ56"/>